<feature type="transmembrane region" description="Helical" evidence="9">
    <location>
        <begin position="49"/>
        <end position="70"/>
    </location>
</feature>
<name>A0AA39Z7K1_9PEZI</name>
<feature type="transmembrane region" description="Helical" evidence="9">
    <location>
        <begin position="159"/>
        <end position="180"/>
    </location>
</feature>
<keyword evidence="5 9" id="KW-0812">Transmembrane</keyword>
<evidence type="ECO:0008006" key="12">
    <source>
        <dbReference type="Google" id="ProtNLM"/>
    </source>
</evidence>
<evidence type="ECO:0000313" key="11">
    <source>
        <dbReference type="Proteomes" id="UP001174997"/>
    </source>
</evidence>
<evidence type="ECO:0000256" key="5">
    <source>
        <dbReference type="ARBA" id="ARBA00022692"/>
    </source>
</evidence>
<keyword evidence="4" id="KW-0997">Cell inner membrane</keyword>
<proteinExistence type="predicted"/>
<dbReference type="AlphaFoldDB" id="A0AA39Z7K1"/>
<evidence type="ECO:0000256" key="9">
    <source>
        <dbReference type="SAM" id="Phobius"/>
    </source>
</evidence>
<feature type="transmembrane region" description="Helical" evidence="9">
    <location>
        <begin position="286"/>
        <end position="303"/>
    </location>
</feature>
<gene>
    <name evidence="10" type="ORF">QBC41DRAFT_232194</name>
</gene>
<evidence type="ECO:0000256" key="1">
    <source>
        <dbReference type="ARBA" id="ARBA00004429"/>
    </source>
</evidence>
<evidence type="ECO:0000313" key="10">
    <source>
        <dbReference type="EMBL" id="KAK0665691.1"/>
    </source>
</evidence>
<reference evidence="10" key="1">
    <citation type="submission" date="2023-06" db="EMBL/GenBank/DDBJ databases">
        <title>Genome-scale phylogeny and comparative genomics of the fungal order Sordariales.</title>
        <authorList>
            <consortium name="Lawrence Berkeley National Laboratory"/>
            <person name="Hensen N."/>
            <person name="Bonometti L."/>
            <person name="Westerberg I."/>
            <person name="Brannstrom I.O."/>
            <person name="Guillou S."/>
            <person name="Cros-Aarteil S."/>
            <person name="Calhoun S."/>
            <person name="Haridas S."/>
            <person name="Kuo A."/>
            <person name="Mondo S."/>
            <person name="Pangilinan J."/>
            <person name="Riley R."/>
            <person name="Labutti K."/>
            <person name="Andreopoulos B."/>
            <person name="Lipzen A."/>
            <person name="Chen C."/>
            <person name="Yanf M."/>
            <person name="Daum C."/>
            <person name="Ng V."/>
            <person name="Clum A."/>
            <person name="Steindorff A."/>
            <person name="Ohm R."/>
            <person name="Martin F."/>
            <person name="Silar P."/>
            <person name="Natvig D."/>
            <person name="Lalanne C."/>
            <person name="Gautier V."/>
            <person name="Ament-Velasquez S.L."/>
            <person name="Kruys A."/>
            <person name="Hutchinson M.I."/>
            <person name="Powell A.J."/>
            <person name="Barry K."/>
            <person name="Miller A.N."/>
            <person name="Grigoriev I.V."/>
            <person name="Debuchy R."/>
            <person name="Gladieux P."/>
            <person name="Thoren M.H."/>
            <person name="Johannesson H."/>
        </authorList>
    </citation>
    <scope>NUCLEOTIDE SEQUENCE</scope>
    <source>
        <strain evidence="10">CBS 307.81</strain>
    </source>
</reference>
<keyword evidence="11" id="KW-1185">Reference proteome</keyword>
<dbReference type="GO" id="GO:0005886">
    <property type="term" value="C:plasma membrane"/>
    <property type="evidence" value="ECO:0007669"/>
    <property type="project" value="UniProtKB-SubCell"/>
</dbReference>
<dbReference type="InterPro" id="IPR007272">
    <property type="entry name" value="Sulf_transp_TsuA/YedE"/>
</dbReference>
<sequence>MSSSLPSYNQQGESSSLLPSANTPTTETDSLSPTQHIEQKGAMSETNTLLTGAAFGAALTASGVFQPSVIISQLNFTNFHMIQTFLTAAAGSAATVSIAQALQPNHPNLVPRAASSLGLFGPYDGNILGGILLGSGMMLSGACPGTVLAQLGVGVKSGVYAFAGASLAGVVWSGFLKSLLTQCPPPPPKAASSSPSPKATVYEALGVSKGTLLLGLEAMFVGIVIAAAKFTSVGPEAKIPPYYGGMLIAGAQLLSLIVRGCLVGMSTSYEEVGGWMLGGKLVPEKYRNMLFSAGVIVGSYFLSHVAPRFGEVTDVVVSPLSAAVGGFLMILGSRMAGGCTSGHGISGISLLSVSSFLTVGATFAAGGLMGLLMG</sequence>
<dbReference type="PANTHER" id="PTHR30574">
    <property type="entry name" value="INNER MEMBRANE PROTEIN YEDE"/>
    <property type="match status" value="1"/>
</dbReference>
<evidence type="ECO:0000256" key="6">
    <source>
        <dbReference type="ARBA" id="ARBA00022989"/>
    </source>
</evidence>
<feature type="transmembrane region" description="Helical" evidence="9">
    <location>
        <begin position="242"/>
        <end position="266"/>
    </location>
</feature>
<dbReference type="PANTHER" id="PTHR30574:SF1">
    <property type="entry name" value="SULPHUR TRANSPORT DOMAIN-CONTAINING PROTEIN"/>
    <property type="match status" value="1"/>
</dbReference>
<accession>A0AA39Z7K1</accession>
<feature type="transmembrane region" description="Helical" evidence="9">
    <location>
        <begin position="315"/>
        <end position="336"/>
    </location>
</feature>
<keyword evidence="2" id="KW-0813">Transport</keyword>
<evidence type="ECO:0000256" key="2">
    <source>
        <dbReference type="ARBA" id="ARBA00022448"/>
    </source>
</evidence>
<dbReference type="Pfam" id="PF04143">
    <property type="entry name" value="Sulf_transp"/>
    <property type="match status" value="1"/>
</dbReference>
<feature type="transmembrane region" description="Helical" evidence="9">
    <location>
        <begin position="127"/>
        <end position="147"/>
    </location>
</feature>
<organism evidence="10 11">
    <name type="scientific">Cercophora samala</name>
    <dbReference type="NCBI Taxonomy" id="330535"/>
    <lineage>
        <taxon>Eukaryota</taxon>
        <taxon>Fungi</taxon>
        <taxon>Dikarya</taxon>
        <taxon>Ascomycota</taxon>
        <taxon>Pezizomycotina</taxon>
        <taxon>Sordariomycetes</taxon>
        <taxon>Sordariomycetidae</taxon>
        <taxon>Sordariales</taxon>
        <taxon>Lasiosphaeriaceae</taxon>
        <taxon>Cercophora</taxon>
    </lineage>
</organism>
<feature type="transmembrane region" description="Helical" evidence="9">
    <location>
        <begin position="348"/>
        <end position="372"/>
    </location>
</feature>
<feature type="region of interest" description="Disordered" evidence="8">
    <location>
        <begin position="1"/>
        <end position="35"/>
    </location>
</feature>
<keyword evidence="6 9" id="KW-1133">Transmembrane helix</keyword>
<comment type="caution">
    <text evidence="10">The sequence shown here is derived from an EMBL/GenBank/DDBJ whole genome shotgun (WGS) entry which is preliminary data.</text>
</comment>
<feature type="transmembrane region" description="Helical" evidence="9">
    <location>
        <begin position="212"/>
        <end position="230"/>
    </location>
</feature>
<evidence type="ECO:0000256" key="7">
    <source>
        <dbReference type="ARBA" id="ARBA00023136"/>
    </source>
</evidence>
<protein>
    <recommendedName>
        <fullName evidence="12">Sulphur transport domain-containing protein</fullName>
    </recommendedName>
</protein>
<keyword evidence="7 9" id="KW-0472">Membrane</keyword>
<evidence type="ECO:0000256" key="8">
    <source>
        <dbReference type="SAM" id="MobiDB-lite"/>
    </source>
</evidence>
<dbReference type="EMBL" id="JAULSY010000104">
    <property type="protein sequence ID" value="KAK0665691.1"/>
    <property type="molecule type" value="Genomic_DNA"/>
</dbReference>
<comment type="subcellular location">
    <subcellularLocation>
        <location evidence="1">Cell inner membrane</location>
        <topology evidence="1">Multi-pass membrane protein</topology>
    </subcellularLocation>
</comment>
<dbReference type="Proteomes" id="UP001174997">
    <property type="component" value="Unassembled WGS sequence"/>
</dbReference>
<evidence type="ECO:0000256" key="4">
    <source>
        <dbReference type="ARBA" id="ARBA00022519"/>
    </source>
</evidence>
<evidence type="ECO:0000256" key="3">
    <source>
        <dbReference type="ARBA" id="ARBA00022475"/>
    </source>
</evidence>
<keyword evidence="3" id="KW-1003">Cell membrane</keyword>